<reference evidence="1 2" key="1">
    <citation type="submission" date="2017-03" db="EMBL/GenBank/DDBJ databases">
        <title>Genome analysis of strain PAMC 26577.</title>
        <authorList>
            <person name="Oh H.-M."/>
            <person name="Yang J.-A."/>
        </authorList>
    </citation>
    <scope>NUCLEOTIDE SEQUENCE [LARGE SCALE GENOMIC DNA]</scope>
    <source>
        <strain evidence="1 2">PAMC 26577</strain>
    </source>
</reference>
<dbReference type="AlphaFoldDB" id="A0A242MUA4"/>
<protein>
    <submittedName>
        <fullName evidence="1">Uncharacterized protein</fullName>
    </submittedName>
</protein>
<name>A0A242MUA4_CABSO</name>
<dbReference type="EMBL" id="NBTZ01000056">
    <property type="protein sequence ID" value="OTP75018.1"/>
    <property type="molecule type" value="Genomic_DNA"/>
</dbReference>
<evidence type="ECO:0000313" key="1">
    <source>
        <dbReference type="EMBL" id="OTP75018.1"/>
    </source>
</evidence>
<gene>
    <name evidence="1" type="ORF">PAMC26577_14195</name>
</gene>
<evidence type="ECO:0000313" key="2">
    <source>
        <dbReference type="Proteomes" id="UP000195221"/>
    </source>
</evidence>
<dbReference type="Proteomes" id="UP000195221">
    <property type="component" value="Unassembled WGS sequence"/>
</dbReference>
<organism evidence="1 2">
    <name type="scientific">Caballeronia sordidicola</name>
    <name type="common">Burkholderia sordidicola</name>
    <dbReference type="NCBI Taxonomy" id="196367"/>
    <lineage>
        <taxon>Bacteria</taxon>
        <taxon>Pseudomonadati</taxon>
        <taxon>Pseudomonadota</taxon>
        <taxon>Betaproteobacteria</taxon>
        <taxon>Burkholderiales</taxon>
        <taxon>Burkholderiaceae</taxon>
        <taxon>Caballeronia</taxon>
    </lineage>
</organism>
<accession>A0A242MUA4</accession>
<sequence>MIYFQILGWFHIAMEFREIEESMQEIPDFWRQMRTQYKTKLRRRID</sequence>
<comment type="caution">
    <text evidence="1">The sequence shown here is derived from an EMBL/GenBank/DDBJ whole genome shotgun (WGS) entry which is preliminary data.</text>
</comment>
<proteinExistence type="predicted"/>